<evidence type="ECO:0000259" key="2">
    <source>
        <dbReference type="Pfam" id="PF13568"/>
    </source>
</evidence>
<dbReference type="RefSeq" id="WP_062543122.1">
    <property type="nucleotide sequence ID" value="NZ_CP012643.1"/>
</dbReference>
<dbReference type="Proteomes" id="UP000061382">
    <property type="component" value="Chromosome"/>
</dbReference>
<evidence type="ECO:0000256" key="1">
    <source>
        <dbReference type="SAM" id="SignalP"/>
    </source>
</evidence>
<protein>
    <recommendedName>
        <fullName evidence="2">Outer membrane protein beta-barrel domain-containing protein</fullName>
    </recommendedName>
</protein>
<gene>
    <name evidence="3" type="ORF">DC20_06695</name>
</gene>
<dbReference type="EMBL" id="CP012643">
    <property type="protein sequence ID" value="ALI98713.1"/>
    <property type="molecule type" value="Genomic_DNA"/>
</dbReference>
<feature type="signal peptide" evidence="1">
    <location>
        <begin position="1"/>
        <end position="18"/>
    </location>
</feature>
<dbReference type="PATRIC" id="fig|512763.3.peg.1482"/>
<dbReference type="STRING" id="512763.DC20_06695"/>
<sequence>MKKYFLLLFLVFPFLAQSQNIKGPYLGVTTQFQNTWIINDEQYEDVNYRHRFTTKWAPYGFVVGYKFNENHNVQAEIYRSHQGERFDLIDVNGDKTGEKEIDLVYYNIPLLFKYTTTGTLRFNFQLGPQLGMLQKGTERNTFSRTASYQIKDRTHSVGQGSYLLASTEESDRTNTNIGEFNQYDLGILLGTGVEYSLKENLILTANLRYSYNFVNIRKEEHIEDLSRDTDYYVLRQNMVAGIQIGLNYLFNTGDGSSSARHQ</sequence>
<reference evidence="3 4" key="1">
    <citation type="submission" date="2015-08" db="EMBL/GenBank/DDBJ databases">
        <title>Complete genome sequence of Rufibacter tibetensis strain 1351t, a radiation-resistant bacterium from tibet plateau.</title>
        <authorList>
            <person name="Dai J."/>
        </authorList>
    </citation>
    <scope>NUCLEOTIDE SEQUENCE [LARGE SCALE GENOMIC DNA]</scope>
    <source>
        <strain evidence="3 4">1351</strain>
    </source>
</reference>
<dbReference type="SUPFAM" id="SSF56925">
    <property type="entry name" value="OMPA-like"/>
    <property type="match status" value="1"/>
</dbReference>
<name>A0A0P0CNI2_9BACT</name>
<proteinExistence type="predicted"/>
<dbReference type="InterPro" id="IPR025665">
    <property type="entry name" value="Beta-barrel_OMP_2"/>
</dbReference>
<accession>A0A0P0CNI2</accession>
<dbReference type="KEGG" id="rti:DC20_06695"/>
<dbReference type="Gene3D" id="2.40.160.20">
    <property type="match status" value="1"/>
</dbReference>
<organism evidence="3 4">
    <name type="scientific">Rufibacter tibetensis</name>
    <dbReference type="NCBI Taxonomy" id="512763"/>
    <lineage>
        <taxon>Bacteria</taxon>
        <taxon>Pseudomonadati</taxon>
        <taxon>Bacteroidota</taxon>
        <taxon>Cytophagia</taxon>
        <taxon>Cytophagales</taxon>
        <taxon>Hymenobacteraceae</taxon>
        <taxon>Rufibacter</taxon>
    </lineage>
</organism>
<evidence type="ECO:0000313" key="4">
    <source>
        <dbReference type="Proteomes" id="UP000061382"/>
    </source>
</evidence>
<feature type="chain" id="PRO_5006042730" description="Outer membrane protein beta-barrel domain-containing protein" evidence="1">
    <location>
        <begin position="19"/>
        <end position="262"/>
    </location>
</feature>
<feature type="domain" description="Outer membrane protein beta-barrel" evidence="2">
    <location>
        <begin position="23"/>
        <end position="216"/>
    </location>
</feature>
<dbReference type="OrthoDB" id="893278at2"/>
<keyword evidence="1" id="KW-0732">Signal</keyword>
<keyword evidence="4" id="KW-1185">Reference proteome</keyword>
<dbReference type="AlphaFoldDB" id="A0A0P0CNI2"/>
<evidence type="ECO:0000313" key="3">
    <source>
        <dbReference type="EMBL" id="ALI98713.1"/>
    </source>
</evidence>
<dbReference type="Pfam" id="PF13568">
    <property type="entry name" value="OMP_b-brl_2"/>
    <property type="match status" value="1"/>
</dbReference>
<dbReference type="InterPro" id="IPR011250">
    <property type="entry name" value="OMP/PagP_B-barrel"/>
</dbReference>